<organism evidence="3 4">
    <name type="scientific">Pseudooceanicola spongiae</name>
    <dbReference type="NCBI Taxonomy" id="2613965"/>
    <lineage>
        <taxon>Bacteria</taxon>
        <taxon>Pseudomonadati</taxon>
        <taxon>Pseudomonadota</taxon>
        <taxon>Alphaproteobacteria</taxon>
        <taxon>Rhodobacterales</taxon>
        <taxon>Paracoccaceae</taxon>
        <taxon>Pseudooceanicola</taxon>
    </lineage>
</organism>
<evidence type="ECO:0000256" key="1">
    <source>
        <dbReference type="SAM" id="SignalP"/>
    </source>
</evidence>
<dbReference type="EMBL" id="CP045201">
    <property type="protein sequence ID" value="QOL82263.1"/>
    <property type="molecule type" value="Genomic_DNA"/>
</dbReference>
<proteinExistence type="predicted"/>
<protein>
    <recommendedName>
        <fullName evidence="2">Chalcone isomerase domain-containing protein</fullName>
    </recommendedName>
</protein>
<feature type="signal peptide" evidence="1">
    <location>
        <begin position="1"/>
        <end position="18"/>
    </location>
</feature>
<reference evidence="3 4" key="1">
    <citation type="submission" date="2019-10" db="EMBL/GenBank/DDBJ databases">
        <title>Pseudopuniceibacterium sp. HQ09 islated from Antarctica.</title>
        <authorList>
            <person name="Liao L."/>
            <person name="Su S."/>
            <person name="Chen B."/>
            <person name="Yu Y."/>
        </authorList>
    </citation>
    <scope>NUCLEOTIDE SEQUENCE [LARGE SCALE GENOMIC DNA]</scope>
    <source>
        <strain evidence="3 4">HQ09</strain>
    </source>
</reference>
<dbReference type="InterPro" id="IPR016087">
    <property type="entry name" value="Chalcone_isomerase"/>
</dbReference>
<name>A0A7L9WQQ2_9RHOB</name>
<dbReference type="AlphaFoldDB" id="A0A7L9WQQ2"/>
<feature type="chain" id="PRO_5032275323" description="Chalcone isomerase domain-containing protein" evidence="1">
    <location>
        <begin position="19"/>
        <end position="170"/>
    </location>
</feature>
<evidence type="ECO:0000259" key="2">
    <source>
        <dbReference type="Pfam" id="PF16036"/>
    </source>
</evidence>
<gene>
    <name evidence="3" type="ORF">F3W81_16360</name>
</gene>
<sequence length="170" mass="18368">MRKTLALLLALLAGPAFAQQVPPDAARIVSPAQLLGQARFTWLGIHIYDANLWSNAAPFAWSSPLALQLTYAMGIDGDDLLDTTMKEITRIEGASADLPQLKQVLAKCMGTVAEGDSYTAASASADRLTMWLNGTQTCDVTYPGVKQRFLGIWLADNSRSPDLSRQLRGS</sequence>
<feature type="domain" description="Chalcone isomerase" evidence="2">
    <location>
        <begin position="66"/>
        <end position="167"/>
    </location>
</feature>
<keyword evidence="4" id="KW-1185">Reference proteome</keyword>
<evidence type="ECO:0000313" key="4">
    <source>
        <dbReference type="Proteomes" id="UP000594118"/>
    </source>
</evidence>
<keyword evidence="1" id="KW-0732">Signal</keyword>
<dbReference type="RefSeq" id="WP_193080299.1">
    <property type="nucleotide sequence ID" value="NZ_CP045201.1"/>
</dbReference>
<dbReference type="Proteomes" id="UP000594118">
    <property type="component" value="Chromosome"/>
</dbReference>
<accession>A0A7L9WQQ2</accession>
<dbReference type="KEGG" id="pshq:F3W81_16360"/>
<evidence type="ECO:0000313" key="3">
    <source>
        <dbReference type="EMBL" id="QOL82263.1"/>
    </source>
</evidence>
<dbReference type="Pfam" id="PF16036">
    <property type="entry name" value="Chalcone_3"/>
    <property type="match status" value="1"/>
</dbReference>